<accession>C5A4I4</accession>
<feature type="transmembrane region" description="Helical" evidence="1">
    <location>
        <begin position="45"/>
        <end position="65"/>
    </location>
</feature>
<name>C5A4I4_THEGJ</name>
<keyword evidence="1" id="KW-1133">Transmembrane helix</keyword>
<feature type="transmembrane region" description="Helical" evidence="1">
    <location>
        <begin position="20"/>
        <end position="39"/>
    </location>
</feature>
<proteinExistence type="predicted"/>
<keyword evidence="1" id="KW-0812">Transmembrane</keyword>
<protein>
    <submittedName>
        <fullName evidence="2">Uncharacterized protein</fullName>
    </submittedName>
</protein>
<evidence type="ECO:0000313" key="3">
    <source>
        <dbReference type="Proteomes" id="UP000001488"/>
    </source>
</evidence>
<dbReference type="STRING" id="593117.TGAM_0644"/>
<dbReference type="RefSeq" id="WP_015858264.1">
    <property type="nucleotide sequence ID" value="NC_012804.1"/>
</dbReference>
<keyword evidence="1" id="KW-0472">Membrane</keyword>
<dbReference type="HOGENOM" id="CLU_2766317_0_0_2"/>
<dbReference type="PATRIC" id="fig|593117.10.peg.642"/>
<dbReference type="OrthoDB" id="101176at2157"/>
<dbReference type="KEGG" id="tga:TGAM_0644"/>
<dbReference type="AlphaFoldDB" id="C5A4I4"/>
<gene>
    <name evidence="2" type="ordered locus">TGAM_0644</name>
</gene>
<dbReference type="PaxDb" id="593117-TGAM_0644"/>
<dbReference type="Proteomes" id="UP000001488">
    <property type="component" value="Chromosome"/>
</dbReference>
<organism evidence="2 3">
    <name type="scientific">Thermococcus gammatolerans (strain DSM 15229 / JCM 11827 / EJ3)</name>
    <dbReference type="NCBI Taxonomy" id="593117"/>
    <lineage>
        <taxon>Archaea</taxon>
        <taxon>Methanobacteriati</taxon>
        <taxon>Methanobacteriota</taxon>
        <taxon>Thermococci</taxon>
        <taxon>Thermococcales</taxon>
        <taxon>Thermococcaceae</taxon>
        <taxon>Thermococcus</taxon>
    </lineage>
</organism>
<sequence length="69" mass="7528">MGLGVIVDKLNRYEGLFEKLGLLLVAVFFLLVIAGFTDLSHVGKLMSLVLLFLVAMSSLVGVVLYRSLD</sequence>
<dbReference type="GeneID" id="7988858"/>
<reference evidence="2 3" key="1">
    <citation type="journal article" date="2007" name="Genome Biol.">
        <title>Genome analysis and genome-wide proteomics of Thermococcus gammatolerans, the most radioresistant organism known amongst the Archaea.</title>
        <authorList>
            <person name="Zivanovic Y."/>
            <person name="Armengaud J."/>
            <person name="Lagorce A."/>
            <person name="Leplat C."/>
            <person name="Guerin P."/>
            <person name="Dutertre M."/>
            <person name="Anthouard V."/>
            <person name="Forterre P."/>
            <person name="Wincker P."/>
            <person name="Confalonieri F."/>
        </authorList>
    </citation>
    <scope>NUCLEOTIDE SEQUENCE [LARGE SCALE GENOMIC DNA]</scope>
    <source>
        <strain evidence="3">DSM 15229 / JCM 11827 / EJ3</strain>
    </source>
</reference>
<dbReference type="eggNOG" id="arCOG13069">
    <property type="taxonomic scope" value="Archaea"/>
</dbReference>
<evidence type="ECO:0000256" key="1">
    <source>
        <dbReference type="SAM" id="Phobius"/>
    </source>
</evidence>
<dbReference type="EMBL" id="CP001398">
    <property type="protein sequence ID" value="ACS33146.1"/>
    <property type="molecule type" value="Genomic_DNA"/>
</dbReference>
<keyword evidence="3" id="KW-1185">Reference proteome</keyword>
<evidence type="ECO:0000313" key="2">
    <source>
        <dbReference type="EMBL" id="ACS33146.1"/>
    </source>
</evidence>